<comment type="caution">
    <text evidence="2">The sequence shown here is derived from an EMBL/GenBank/DDBJ whole genome shotgun (WGS) entry which is preliminary data.</text>
</comment>
<sequence length="78" mass="8238">GGEGGGDGKAVKADEHIDLVKPSPSPSAELKAMFVDALGRSPSGPLKEGDFENMGRESRDTLRGDGKGDEEVELLDRR</sequence>
<evidence type="ECO:0000313" key="2">
    <source>
        <dbReference type="EMBL" id="KAJ3028451.1"/>
    </source>
</evidence>
<dbReference type="EMBL" id="JADGJD010002796">
    <property type="protein sequence ID" value="KAJ3028451.1"/>
    <property type="molecule type" value="Genomic_DNA"/>
</dbReference>
<organism evidence="2 3">
    <name type="scientific">Rhizophlyctis rosea</name>
    <dbReference type="NCBI Taxonomy" id="64517"/>
    <lineage>
        <taxon>Eukaryota</taxon>
        <taxon>Fungi</taxon>
        <taxon>Fungi incertae sedis</taxon>
        <taxon>Chytridiomycota</taxon>
        <taxon>Chytridiomycota incertae sedis</taxon>
        <taxon>Chytridiomycetes</taxon>
        <taxon>Rhizophlyctidales</taxon>
        <taxon>Rhizophlyctidaceae</taxon>
        <taxon>Rhizophlyctis</taxon>
    </lineage>
</organism>
<name>A0AAD5S1E6_9FUNG</name>
<feature type="region of interest" description="Disordered" evidence="1">
    <location>
        <begin position="1"/>
        <end position="26"/>
    </location>
</feature>
<feature type="region of interest" description="Disordered" evidence="1">
    <location>
        <begin position="39"/>
        <end position="78"/>
    </location>
</feature>
<dbReference type="AlphaFoldDB" id="A0AAD5S1E6"/>
<protein>
    <submittedName>
        <fullName evidence="2">Uncharacterized protein</fullName>
    </submittedName>
</protein>
<feature type="compositionally biased region" description="Basic and acidic residues" evidence="1">
    <location>
        <begin position="47"/>
        <end position="78"/>
    </location>
</feature>
<evidence type="ECO:0000256" key="1">
    <source>
        <dbReference type="SAM" id="MobiDB-lite"/>
    </source>
</evidence>
<feature type="compositionally biased region" description="Basic and acidic residues" evidence="1">
    <location>
        <begin position="9"/>
        <end position="19"/>
    </location>
</feature>
<accession>A0AAD5S1E6</accession>
<keyword evidence="3" id="KW-1185">Reference proteome</keyword>
<dbReference type="Proteomes" id="UP001212841">
    <property type="component" value="Unassembled WGS sequence"/>
</dbReference>
<reference evidence="2" key="1">
    <citation type="submission" date="2020-05" db="EMBL/GenBank/DDBJ databases">
        <title>Phylogenomic resolution of chytrid fungi.</title>
        <authorList>
            <person name="Stajich J.E."/>
            <person name="Amses K."/>
            <person name="Simmons R."/>
            <person name="Seto K."/>
            <person name="Myers J."/>
            <person name="Bonds A."/>
            <person name="Quandt C.A."/>
            <person name="Barry K."/>
            <person name="Liu P."/>
            <person name="Grigoriev I."/>
            <person name="Longcore J.E."/>
            <person name="James T.Y."/>
        </authorList>
    </citation>
    <scope>NUCLEOTIDE SEQUENCE</scope>
    <source>
        <strain evidence="2">JEL0318</strain>
    </source>
</reference>
<proteinExistence type="predicted"/>
<evidence type="ECO:0000313" key="3">
    <source>
        <dbReference type="Proteomes" id="UP001212841"/>
    </source>
</evidence>
<gene>
    <name evidence="2" type="ORF">HK097_005951</name>
</gene>
<feature type="non-terminal residue" evidence="2">
    <location>
        <position position="1"/>
    </location>
</feature>